<feature type="transmembrane region" description="Helical" evidence="5">
    <location>
        <begin position="183"/>
        <end position="206"/>
    </location>
</feature>
<keyword evidence="3 5" id="KW-1133">Transmembrane helix</keyword>
<evidence type="ECO:0000256" key="5">
    <source>
        <dbReference type="SAM" id="Phobius"/>
    </source>
</evidence>
<feature type="transmembrane region" description="Helical" evidence="5">
    <location>
        <begin position="433"/>
        <end position="452"/>
    </location>
</feature>
<feature type="transmembrane region" description="Helical" evidence="5">
    <location>
        <begin position="300"/>
        <end position="321"/>
    </location>
</feature>
<feature type="transmembrane region" description="Helical" evidence="5">
    <location>
        <begin position="327"/>
        <end position="348"/>
    </location>
</feature>
<protein>
    <submittedName>
        <fullName evidence="6">Major facilitator superfamily domain-containing protein</fullName>
    </submittedName>
</protein>
<name>A0ABR4G5F2_9EURO</name>
<dbReference type="EMBL" id="JBFTWV010000047">
    <property type="protein sequence ID" value="KAL2794226.1"/>
    <property type="molecule type" value="Genomic_DNA"/>
</dbReference>
<feature type="transmembrane region" description="Helical" evidence="5">
    <location>
        <begin position="63"/>
        <end position="81"/>
    </location>
</feature>
<keyword evidence="4 5" id="KW-0472">Membrane</keyword>
<evidence type="ECO:0000313" key="6">
    <source>
        <dbReference type="EMBL" id="KAL2794226.1"/>
    </source>
</evidence>
<keyword evidence="7" id="KW-1185">Reference proteome</keyword>
<feature type="transmembrane region" description="Helical" evidence="5">
    <location>
        <begin position="124"/>
        <end position="142"/>
    </location>
</feature>
<evidence type="ECO:0000256" key="1">
    <source>
        <dbReference type="ARBA" id="ARBA00004141"/>
    </source>
</evidence>
<gene>
    <name evidence="6" type="ORF">BJX66DRAFT_338045</name>
</gene>
<dbReference type="Proteomes" id="UP001610563">
    <property type="component" value="Unassembled WGS sequence"/>
</dbReference>
<keyword evidence="2 5" id="KW-0812">Transmembrane</keyword>
<dbReference type="PANTHER" id="PTHR23502:SF30">
    <property type="entry name" value="TRANSPORTER, PUTATIVE (AFU_ORTHOLOGUE AFUA_8G04702)-RELATED"/>
    <property type="match status" value="1"/>
</dbReference>
<sequence length="517" mass="56333">MENLSLQHVPDDVPGTILLVNLTDGSHTHAQRGEIVLQPQPSTDPTDPLNRSRGWKSLNIGMVYLYTFVIGICTAAHFSILTQISVSAKISIGDLNLGTGLMQIMQGWCNLIWQPIAMTYGRRLVYVLTVVLSIGPVVWVPLGHGAGQWYAHRIILGVLCSSVEALPELSVQDLFFAHERGHYIALYAFVLFGSNFIAPFLAGFIADGAGWEWVMYFATIFLADDASEHNEQPATSASGCHGTEAGTATPRRSRLQKLALVTKLPGRPSHKHMAWQVWQSLTIPIFPNILWAGLLYGSNLALYSVINGTISMILGSSPYNFRPTMVGIAYLSPFVFGGAASIWAGKLADHLAIKLAKRNGGAREPEHRLWILSVSALMASGGMLIWGVGASQEAHYMVLIIGIGITTFGVVCASAISLAYATDCFEAMAGESFVSIMIIRNTIGFAFSYAITPWIDAMGLRDCFISVSLISFFCTYTFLAVIFWGKSWRRLSAKRYWQFVSLQSDTAGATSLGSSAN</sequence>
<dbReference type="InterPro" id="IPR011701">
    <property type="entry name" value="MFS"/>
</dbReference>
<proteinExistence type="predicted"/>
<dbReference type="Gene3D" id="1.20.1250.20">
    <property type="entry name" value="MFS general substrate transporter like domains"/>
    <property type="match status" value="2"/>
</dbReference>
<accession>A0ABR4G5F2</accession>
<dbReference type="InterPro" id="IPR036259">
    <property type="entry name" value="MFS_trans_sf"/>
</dbReference>
<evidence type="ECO:0000313" key="7">
    <source>
        <dbReference type="Proteomes" id="UP001610563"/>
    </source>
</evidence>
<reference evidence="6 7" key="1">
    <citation type="submission" date="2024-07" db="EMBL/GenBank/DDBJ databases">
        <title>Section-level genome sequencing and comparative genomics of Aspergillus sections Usti and Cavernicolus.</title>
        <authorList>
            <consortium name="Lawrence Berkeley National Laboratory"/>
            <person name="Nybo J.L."/>
            <person name="Vesth T.C."/>
            <person name="Theobald S."/>
            <person name="Frisvad J.C."/>
            <person name="Larsen T.O."/>
            <person name="Kjaerboelling I."/>
            <person name="Rothschild-Mancinelli K."/>
            <person name="Lyhne E.K."/>
            <person name="Kogle M.E."/>
            <person name="Barry K."/>
            <person name="Clum A."/>
            <person name="Na H."/>
            <person name="Ledsgaard L."/>
            <person name="Lin J."/>
            <person name="Lipzen A."/>
            <person name="Kuo A."/>
            <person name="Riley R."/>
            <person name="Mondo S."/>
            <person name="Labutti K."/>
            <person name="Haridas S."/>
            <person name="Pangalinan J."/>
            <person name="Salamov A.A."/>
            <person name="Simmons B.A."/>
            <person name="Magnuson J.K."/>
            <person name="Chen J."/>
            <person name="Drula E."/>
            <person name="Henrissat B."/>
            <person name="Wiebenga A."/>
            <person name="Lubbers R.J."/>
            <person name="Gomes A.C."/>
            <person name="Makela M.R."/>
            <person name="Stajich J."/>
            <person name="Grigoriev I.V."/>
            <person name="Mortensen U.H."/>
            <person name="De Vries R.P."/>
            <person name="Baker S.E."/>
            <person name="Andersen M.R."/>
        </authorList>
    </citation>
    <scope>NUCLEOTIDE SEQUENCE [LARGE SCALE GENOMIC DNA]</scope>
    <source>
        <strain evidence="6 7">CBS 209.92</strain>
    </source>
</reference>
<feature type="transmembrane region" description="Helical" evidence="5">
    <location>
        <begin position="369"/>
        <end position="388"/>
    </location>
</feature>
<organism evidence="6 7">
    <name type="scientific">Aspergillus keveii</name>
    <dbReference type="NCBI Taxonomy" id="714993"/>
    <lineage>
        <taxon>Eukaryota</taxon>
        <taxon>Fungi</taxon>
        <taxon>Dikarya</taxon>
        <taxon>Ascomycota</taxon>
        <taxon>Pezizomycotina</taxon>
        <taxon>Eurotiomycetes</taxon>
        <taxon>Eurotiomycetidae</taxon>
        <taxon>Eurotiales</taxon>
        <taxon>Aspergillaceae</taxon>
        <taxon>Aspergillus</taxon>
        <taxon>Aspergillus subgen. Nidulantes</taxon>
    </lineage>
</organism>
<comment type="subcellular location">
    <subcellularLocation>
        <location evidence="1">Membrane</location>
        <topology evidence="1">Multi-pass membrane protein</topology>
    </subcellularLocation>
</comment>
<evidence type="ECO:0000256" key="2">
    <source>
        <dbReference type="ARBA" id="ARBA00022692"/>
    </source>
</evidence>
<dbReference type="PANTHER" id="PTHR23502">
    <property type="entry name" value="MAJOR FACILITATOR SUPERFAMILY"/>
    <property type="match status" value="1"/>
</dbReference>
<dbReference type="Pfam" id="PF07690">
    <property type="entry name" value="MFS_1"/>
    <property type="match status" value="1"/>
</dbReference>
<dbReference type="SUPFAM" id="SSF103473">
    <property type="entry name" value="MFS general substrate transporter"/>
    <property type="match status" value="1"/>
</dbReference>
<comment type="caution">
    <text evidence="6">The sequence shown here is derived from an EMBL/GenBank/DDBJ whole genome shotgun (WGS) entry which is preliminary data.</text>
</comment>
<evidence type="ECO:0000256" key="4">
    <source>
        <dbReference type="ARBA" id="ARBA00023136"/>
    </source>
</evidence>
<feature type="transmembrane region" description="Helical" evidence="5">
    <location>
        <begin position="464"/>
        <end position="485"/>
    </location>
</feature>
<evidence type="ECO:0000256" key="3">
    <source>
        <dbReference type="ARBA" id="ARBA00022989"/>
    </source>
</evidence>
<feature type="transmembrane region" description="Helical" evidence="5">
    <location>
        <begin position="394"/>
        <end position="421"/>
    </location>
</feature>